<keyword evidence="1" id="KW-0732">Signal</keyword>
<feature type="signal peptide" evidence="1">
    <location>
        <begin position="1"/>
        <end position="20"/>
    </location>
</feature>
<comment type="caution">
    <text evidence="2">The sequence shown here is derived from an EMBL/GenBank/DDBJ whole genome shotgun (WGS) entry which is preliminary data.</text>
</comment>
<accession>A0A845G427</accession>
<dbReference type="AlphaFoldDB" id="A0A845G427"/>
<gene>
    <name evidence="2" type="ORF">GTP91_11510</name>
</gene>
<name>A0A845G427_9BURK</name>
<feature type="chain" id="PRO_5032303396" description="DUF5329 domain-containing protein" evidence="1">
    <location>
        <begin position="21"/>
        <end position="122"/>
    </location>
</feature>
<dbReference type="EMBL" id="WWCW01000031">
    <property type="protein sequence ID" value="MYM87806.1"/>
    <property type="molecule type" value="Genomic_DNA"/>
</dbReference>
<dbReference type="Proteomes" id="UP000470302">
    <property type="component" value="Unassembled WGS sequence"/>
</dbReference>
<proteinExistence type="predicted"/>
<reference evidence="2 3" key="1">
    <citation type="submission" date="2020-01" db="EMBL/GenBank/DDBJ databases">
        <title>Novel species isolated from a subtropical stream in China.</title>
        <authorList>
            <person name="Lu H."/>
        </authorList>
    </citation>
    <scope>NUCLEOTIDE SEQUENCE [LARGE SCALE GENOMIC DNA]</scope>
    <source>
        <strain evidence="2 3">FT82W</strain>
    </source>
</reference>
<dbReference type="Pfam" id="PF17263">
    <property type="entry name" value="DUF5329"/>
    <property type="match status" value="1"/>
</dbReference>
<evidence type="ECO:0000313" key="3">
    <source>
        <dbReference type="Proteomes" id="UP000470302"/>
    </source>
</evidence>
<dbReference type="InterPro" id="IPR035242">
    <property type="entry name" value="DUF5329"/>
</dbReference>
<organism evidence="2 3">
    <name type="scientific">Duganella vulcania</name>
    <dbReference type="NCBI Taxonomy" id="2692166"/>
    <lineage>
        <taxon>Bacteria</taxon>
        <taxon>Pseudomonadati</taxon>
        <taxon>Pseudomonadota</taxon>
        <taxon>Betaproteobacteria</taxon>
        <taxon>Burkholderiales</taxon>
        <taxon>Oxalobacteraceae</taxon>
        <taxon>Telluria group</taxon>
        <taxon>Duganella</taxon>
    </lineage>
</organism>
<evidence type="ECO:0000256" key="1">
    <source>
        <dbReference type="SAM" id="SignalP"/>
    </source>
</evidence>
<dbReference type="RefSeq" id="WP_161096907.1">
    <property type="nucleotide sequence ID" value="NZ_WWCW01000031.1"/>
</dbReference>
<evidence type="ECO:0008006" key="4">
    <source>
        <dbReference type="Google" id="ProtNLM"/>
    </source>
</evidence>
<evidence type="ECO:0000313" key="2">
    <source>
        <dbReference type="EMBL" id="MYM87806.1"/>
    </source>
</evidence>
<protein>
    <recommendedName>
        <fullName evidence="4">DUF5329 domain-containing protein</fullName>
    </recommendedName>
</protein>
<sequence>MKTHYFALPILALAMTSGMAAELSPASRTEINALLNRLASSGCQFNRNGSWYNPVDARTHLARKLDYLIEKKQVENTEQFIDLAASASSSSGKNYQVRCGTQPAVASGVWLKGELQALRAGK</sequence>